<gene>
    <name evidence="4" type="ORF">CDD81_3513</name>
</gene>
<evidence type="ECO:0000256" key="2">
    <source>
        <dbReference type="ARBA" id="ARBA00023043"/>
    </source>
</evidence>
<dbReference type="PANTHER" id="PTHR24166">
    <property type="entry name" value="ROLLING PEBBLES, ISOFORM B"/>
    <property type="match status" value="1"/>
</dbReference>
<comment type="caution">
    <text evidence="4">The sequence shown here is derived from an EMBL/GenBank/DDBJ whole genome shotgun (WGS) entry which is preliminary data.</text>
</comment>
<dbReference type="OrthoDB" id="4918119at2759"/>
<dbReference type="STRING" id="1399860.A0A2C5XUY9"/>
<protein>
    <submittedName>
        <fullName evidence="4">Uncharacterized protein</fullName>
    </submittedName>
</protein>
<organism evidence="4 5">
    <name type="scientific">Ophiocordyceps australis</name>
    <dbReference type="NCBI Taxonomy" id="1399860"/>
    <lineage>
        <taxon>Eukaryota</taxon>
        <taxon>Fungi</taxon>
        <taxon>Dikarya</taxon>
        <taxon>Ascomycota</taxon>
        <taxon>Pezizomycotina</taxon>
        <taxon>Sordariomycetes</taxon>
        <taxon>Hypocreomycetidae</taxon>
        <taxon>Hypocreales</taxon>
        <taxon>Ophiocordycipitaceae</taxon>
        <taxon>Ophiocordyceps</taxon>
    </lineage>
</organism>
<dbReference type="PROSITE" id="PS50088">
    <property type="entry name" value="ANK_REPEAT"/>
    <property type="match status" value="2"/>
</dbReference>
<dbReference type="InterPro" id="IPR036770">
    <property type="entry name" value="Ankyrin_rpt-contain_sf"/>
</dbReference>
<evidence type="ECO:0000256" key="3">
    <source>
        <dbReference type="PROSITE-ProRule" id="PRU00023"/>
    </source>
</evidence>
<dbReference type="Proteomes" id="UP000226192">
    <property type="component" value="Unassembled WGS sequence"/>
</dbReference>
<dbReference type="PANTHER" id="PTHR24166:SF48">
    <property type="entry name" value="PROTEIN VAPYRIN"/>
    <property type="match status" value="1"/>
</dbReference>
<dbReference type="EMBL" id="NJET01000222">
    <property type="protein sequence ID" value="PHH59256.1"/>
    <property type="molecule type" value="Genomic_DNA"/>
</dbReference>
<evidence type="ECO:0000313" key="5">
    <source>
        <dbReference type="Proteomes" id="UP000226192"/>
    </source>
</evidence>
<proteinExistence type="predicted"/>
<dbReference type="PROSITE" id="PS50297">
    <property type="entry name" value="ANK_REP_REGION"/>
    <property type="match status" value="2"/>
</dbReference>
<evidence type="ECO:0000313" key="4">
    <source>
        <dbReference type="EMBL" id="PHH59256.1"/>
    </source>
</evidence>
<reference evidence="4 5" key="1">
    <citation type="submission" date="2017-06" db="EMBL/GenBank/DDBJ databases">
        <title>Ant-infecting Ophiocordyceps genomes reveal a high diversity of potential behavioral manipulation genes and a possible major role for enterotoxins.</title>
        <authorList>
            <person name="De Bekker C."/>
            <person name="Evans H.C."/>
            <person name="Brachmann A."/>
            <person name="Hughes D.P."/>
        </authorList>
    </citation>
    <scope>NUCLEOTIDE SEQUENCE [LARGE SCALE GENOMIC DNA]</scope>
    <source>
        <strain evidence="4 5">Map64</strain>
    </source>
</reference>
<dbReference type="InterPro" id="IPR050889">
    <property type="entry name" value="Dendritic_Spine_Reg/Scaffold"/>
</dbReference>
<keyword evidence="1" id="KW-0677">Repeat</keyword>
<feature type="repeat" description="ANK" evidence="3">
    <location>
        <begin position="271"/>
        <end position="303"/>
    </location>
</feature>
<dbReference type="SUPFAM" id="SSF48403">
    <property type="entry name" value="Ankyrin repeat"/>
    <property type="match status" value="1"/>
</dbReference>
<keyword evidence="2 3" id="KW-0040">ANK repeat</keyword>
<accession>A0A2C5XUY9</accession>
<dbReference type="Gene3D" id="1.25.40.20">
    <property type="entry name" value="Ankyrin repeat-containing domain"/>
    <property type="match status" value="2"/>
</dbReference>
<dbReference type="InterPro" id="IPR002110">
    <property type="entry name" value="Ankyrin_rpt"/>
</dbReference>
<dbReference type="SMART" id="SM00248">
    <property type="entry name" value="ANK"/>
    <property type="match status" value="6"/>
</dbReference>
<name>A0A2C5XUY9_9HYPO</name>
<sequence>METFISEELRGIAVSIANRANNVVDHNLAGIPLLPPLKELAEAATLLEEKLRTRVVAQGEIRFVLREVLIATEAALKTLIKELPKLPVVGSSLTPRNKTWGWLLPCAHLMHFCAELINCSDNDQQCRGIASIIGQSFTKTASDALDVPMRTKGILLMEPIIPAGGDAGPMSARGEHGETNIPSSTSIWSRSARFFYNLGHHGSTFNDELCRACLTGNLLIVASYITGNLDLRGKNKFGLTPLECAIIGDQSIIVNVLVTAGARMDGTVPPSGNPPLFMALQIGSMRAAKALVDKGANLYLANTAGQQYFVQVCQQGNIAGVEFLLDRGAFAQVCDSAGTPVTVIAARDNNRELCQLLVRNAFPADEADRQGRTALSYAALAEDVDLMTFLLDHGASANSKTPGGSCMLFDALNDKRYRAMQLLLERGAFCDKTTTFGPPMLISVLKNSELTYNQKRSTIKKLLENGSSVDFTNRLWRKPVICYVIEAGHSELISMFLEHGARHDVRLASGDTLLCRLVRDFDESGVRMLLARGADINQPNKNGEKPIYIAVRNSNLEMVRVLSDGAPEVDDATMNAAGNLSFRRESILEQLRWTITRNAALAASNSSG</sequence>
<dbReference type="AlphaFoldDB" id="A0A2C5XUY9"/>
<feature type="repeat" description="ANK" evidence="3">
    <location>
        <begin position="370"/>
        <end position="402"/>
    </location>
</feature>
<dbReference type="Pfam" id="PF13637">
    <property type="entry name" value="Ank_4"/>
    <property type="match status" value="1"/>
</dbReference>
<keyword evidence="5" id="KW-1185">Reference proteome</keyword>
<evidence type="ECO:0000256" key="1">
    <source>
        <dbReference type="ARBA" id="ARBA00022737"/>
    </source>
</evidence>
<dbReference type="Pfam" id="PF12796">
    <property type="entry name" value="Ank_2"/>
    <property type="match status" value="1"/>
</dbReference>